<dbReference type="GO" id="GO:0006364">
    <property type="term" value="P:rRNA processing"/>
    <property type="evidence" value="ECO:0007669"/>
    <property type="project" value="InterPro"/>
</dbReference>
<accession>A0A158Q3D7</accession>
<dbReference type="GO" id="GO:0004519">
    <property type="term" value="F:endonuclease activity"/>
    <property type="evidence" value="ECO:0007669"/>
    <property type="project" value="InterPro"/>
</dbReference>
<name>A0A158Q3D7_DRAME</name>
<reference evidence="1 3" key="2">
    <citation type="submission" date="2018-11" db="EMBL/GenBank/DDBJ databases">
        <authorList>
            <consortium name="Pathogen Informatics"/>
        </authorList>
    </citation>
    <scope>NUCLEOTIDE SEQUENCE [LARGE SCALE GENOMIC DNA]</scope>
</reference>
<proteinExistence type="predicted"/>
<dbReference type="Proteomes" id="UP000038040">
    <property type="component" value="Unplaced"/>
</dbReference>
<evidence type="ECO:0000313" key="4">
    <source>
        <dbReference type="WBParaSite" id="DME_0000221201-mRNA-1"/>
    </source>
</evidence>
<protein>
    <submittedName>
        <fullName evidence="1 4">Uncharacterized protein</fullName>
    </submittedName>
</protein>
<dbReference type="EMBL" id="UYYG01001156">
    <property type="protein sequence ID" value="VDN56599.1"/>
    <property type="molecule type" value="Genomic_DNA"/>
</dbReference>
<evidence type="ECO:0000313" key="1">
    <source>
        <dbReference type="EMBL" id="VDN56599.1"/>
    </source>
</evidence>
<dbReference type="InterPro" id="IPR007174">
    <property type="entry name" value="Las1"/>
</dbReference>
<reference evidence="4" key="1">
    <citation type="submission" date="2016-04" db="UniProtKB">
        <authorList>
            <consortium name="WormBaseParasite"/>
        </authorList>
    </citation>
    <scope>IDENTIFICATION</scope>
</reference>
<sequence length="150" mass="16914">MVAGSIRVAFTETEWARVTTLFRSDDLEDLKQAVAIFCCWRARSGLALHIAAEISDLILRSIIADKETDENDWFAIGNLLLVYNSAIIRLFFETIVSQCNTASTGYEDVSKLRDLMLSSTVLETNPFFHRQSPYIASPHIRLKSFPTVPV</sequence>
<organism evidence="2 4">
    <name type="scientific">Dracunculus medinensis</name>
    <name type="common">Guinea worm</name>
    <dbReference type="NCBI Taxonomy" id="318479"/>
    <lineage>
        <taxon>Eukaryota</taxon>
        <taxon>Metazoa</taxon>
        <taxon>Ecdysozoa</taxon>
        <taxon>Nematoda</taxon>
        <taxon>Chromadorea</taxon>
        <taxon>Rhabditida</taxon>
        <taxon>Spirurina</taxon>
        <taxon>Dracunculoidea</taxon>
        <taxon>Dracunculidae</taxon>
        <taxon>Dracunculus</taxon>
    </lineage>
</organism>
<dbReference type="Pfam" id="PF04031">
    <property type="entry name" value="Las1"/>
    <property type="match status" value="1"/>
</dbReference>
<dbReference type="OrthoDB" id="10263222at2759"/>
<evidence type="ECO:0000313" key="3">
    <source>
        <dbReference type="Proteomes" id="UP000274756"/>
    </source>
</evidence>
<keyword evidence="3" id="KW-1185">Reference proteome</keyword>
<dbReference type="GO" id="GO:0090730">
    <property type="term" value="C:Las1 complex"/>
    <property type="evidence" value="ECO:0007669"/>
    <property type="project" value="InterPro"/>
</dbReference>
<dbReference type="Proteomes" id="UP000274756">
    <property type="component" value="Unassembled WGS sequence"/>
</dbReference>
<dbReference type="WBParaSite" id="DME_0000221201-mRNA-1">
    <property type="protein sequence ID" value="DME_0000221201-mRNA-1"/>
    <property type="gene ID" value="DME_0000221201"/>
</dbReference>
<evidence type="ECO:0000313" key="2">
    <source>
        <dbReference type="Proteomes" id="UP000038040"/>
    </source>
</evidence>
<gene>
    <name evidence="1" type="ORF">DME_LOCUS6572</name>
</gene>
<dbReference type="AlphaFoldDB" id="A0A158Q3D7"/>
<dbReference type="STRING" id="318479.A0A158Q3D7"/>